<keyword evidence="3" id="KW-0032">Aminotransferase</keyword>
<dbReference type="PANTHER" id="PTHR11751">
    <property type="entry name" value="ALANINE AMINOTRANSFERASE"/>
    <property type="match status" value="1"/>
</dbReference>
<evidence type="ECO:0000313" key="7">
    <source>
        <dbReference type="Proteomes" id="UP000037510"/>
    </source>
</evidence>
<dbReference type="AlphaFoldDB" id="A0A0L7LUR7"/>
<keyword evidence="5" id="KW-0663">Pyridoxal phosphate</keyword>
<proteinExistence type="predicted"/>
<evidence type="ECO:0000256" key="4">
    <source>
        <dbReference type="ARBA" id="ARBA00022679"/>
    </source>
</evidence>
<evidence type="ECO:0000256" key="2">
    <source>
        <dbReference type="ARBA" id="ARBA00011738"/>
    </source>
</evidence>
<dbReference type="Gene3D" id="3.90.1150.10">
    <property type="entry name" value="Aspartate Aminotransferase, domain 1"/>
    <property type="match status" value="1"/>
</dbReference>
<evidence type="ECO:0000256" key="5">
    <source>
        <dbReference type="ARBA" id="ARBA00022898"/>
    </source>
</evidence>
<reference evidence="6 7" key="1">
    <citation type="journal article" date="2015" name="Genome Biol. Evol.">
        <title>The genome of winter moth (Operophtera brumata) provides a genomic perspective on sexual dimorphism and phenology.</title>
        <authorList>
            <person name="Derks M.F."/>
            <person name="Smit S."/>
            <person name="Salis L."/>
            <person name="Schijlen E."/>
            <person name="Bossers A."/>
            <person name="Mateman C."/>
            <person name="Pijl A.S."/>
            <person name="de Ridder D."/>
            <person name="Groenen M.A."/>
            <person name="Visser M.E."/>
            <person name="Megens H.J."/>
        </authorList>
    </citation>
    <scope>NUCLEOTIDE SEQUENCE [LARGE SCALE GENOMIC DNA]</scope>
    <source>
        <strain evidence="6">WM2013NL</strain>
        <tissue evidence="6">Head and thorax</tissue>
    </source>
</reference>
<dbReference type="SUPFAM" id="SSF53383">
    <property type="entry name" value="PLP-dependent transferases"/>
    <property type="match status" value="1"/>
</dbReference>
<protein>
    <recommendedName>
        <fullName evidence="8">Alanine aminotransferase</fullName>
    </recommendedName>
</protein>
<accession>A0A0L7LUR7</accession>
<comment type="subunit">
    <text evidence="2">Homodimer.</text>
</comment>
<dbReference type="PANTHER" id="PTHR11751:SF29">
    <property type="entry name" value="ALANINE TRANSAMINASE"/>
    <property type="match status" value="1"/>
</dbReference>
<gene>
    <name evidence="6" type="ORF">OBRU01_00742</name>
</gene>
<name>A0A0L7LUR7_OPEBR</name>
<comment type="cofactor">
    <cofactor evidence="1">
        <name>pyridoxal 5'-phosphate</name>
        <dbReference type="ChEBI" id="CHEBI:597326"/>
    </cofactor>
</comment>
<keyword evidence="4" id="KW-0808">Transferase</keyword>
<dbReference type="Proteomes" id="UP000037510">
    <property type="component" value="Unassembled WGS sequence"/>
</dbReference>
<dbReference type="FunFam" id="3.90.1150.10:FF:000010">
    <property type="entry name" value="Alanine aminotransferase 2"/>
    <property type="match status" value="1"/>
</dbReference>
<dbReference type="InterPro" id="IPR015424">
    <property type="entry name" value="PyrdxlP-dep_Trfase"/>
</dbReference>
<comment type="caution">
    <text evidence="6">The sequence shown here is derived from an EMBL/GenBank/DDBJ whole genome shotgun (WGS) entry which is preliminary data.</text>
</comment>
<evidence type="ECO:0000256" key="1">
    <source>
        <dbReference type="ARBA" id="ARBA00001933"/>
    </source>
</evidence>
<keyword evidence="7" id="KW-1185">Reference proteome</keyword>
<dbReference type="InterPro" id="IPR045088">
    <property type="entry name" value="ALAT1/2-like"/>
</dbReference>
<organism evidence="6 7">
    <name type="scientific">Operophtera brumata</name>
    <name type="common">Winter moth</name>
    <name type="synonym">Phalaena brumata</name>
    <dbReference type="NCBI Taxonomy" id="104452"/>
    <lineage>
        <taxon>Eukaryota</taxon>
        <taxon>Metazoa</taxon>
        <taxon>Ecdysozoa</taxon>
        <taxon>Arthropoda</taxon>
        <taxon>Hexapoda</taxon>
        <taxon>Insecta</taxon>
        <taxon>Pterygota</taxon>
        <taxon>Neoptera</taxon>
        <taxon>Endopterygota</taxon>
        <taxon>Lepidoptera</taxon>
        <taxon>Glossata</taxon>
        <taxon>Ditrysia</taxon>
        <taxon>Geometroidea</taxon>
        <taxon>Geometridae</taxon>
        <taxon>Larentiinae</taxon>
        <taxon>Operophtera</taxon>
    </lineage>
</organism>
<dbReference type="GO" id="GO:0008483">
    <property type="term" value="F:transaminase activity"/>
    <property type="evidence" value="ECO:0007669"/>
    <property type="project" value="UniProtKB-KW"/>
</dbReference>
<sequence length="150" mass="16875">MLCLTTLGQNAVDCVARPPQKGEPSYELFMKEKTQVLASLKQRAELVADSFNQMKGFKCNVVQGAMYAFPQFELSPKALEAAKKAGQEPDVFYAFRLLEETGICIVAGSGFGQRPGTYHFRTTILPQPELLKEMLDILKQFHDKFTKQYS</sequence>
<dbReference type="InterPro" id="IPR015422">
    <property type="entry name" value="PyrdxlP-dep_Trfase_small"/>
</dbReference>
<dbReference type="EMBL" id="JTDY01000049">
    <property type="protein sequence ID" value="KOB79180.1"/>
    <property type="molecule type" value="Genomic_DNA"/>
</dbReference>
<dbReference type="STRING" id="104452.A0A0L7LUR7"/>
<evidence type="ECO:0000256" key="3">
    <source>
        <dbReference type="ARBA" id="ARBA00022576"/>
    </source>
</evidence>
<evidence type="ECO:0000313" key="6">
    <source>
        <dbReference type="EMBL" id="KOB79180.1"/>
    </source>
</evidence>
<evidence type="ECO:0008006" key="8">
    <source>
        <dbReference type="Google" id="ProtNLM"/>
    </source>
</evidence>